<dbReference type="GO" id="GO:0043546">
    <property type="term" value="F:molybdopterin cofactor binding"/>
    <property type="evidence" value="ECO:0007669"/>
    <property type="project" value="TreeGrafter"/>
</dbReference>
<evidence type="ECO:0000313" key="7">
    <source>
        <dbReference type="EMBL" id="NEW09060.1"/>
    </source>
</evidence>
<keyword evidence="4" id="KW-0560">Oxidoreductase</keyword>
<dbReference type="InterPro" id="IPR008335">
    <property type="entry name" value="Mopterin_OxRdtase_euk"/>
</dbReference>
<dbReference type="InterPro" id="IPR000572">
    <property type="entry name" value="OxRdtase_Mopterin-bd_dom"/>
</dbReference>
<dbReference type="Pfam" id="PF03404">
    <property type="entry name" value="Mo-co_dimer"/>
    <property type="match status" value="1"/>
</dbReference>
<dbReference type="SUPFAM" id="SSF56524">
    <property type="entry name" value="Oxidoreductase molybdopterin-binding domain"/>
    <property type="match status" value="1"/>
</dbReference>
<dbReference type="PANTHER" id="PTHR19372:SF7">
    <property type="entry name" value="SULFITE OXIDASE, MITOCHONDRIAL"/>
    <property type="match status" value="1"/>
</dbReference>
<evidence type="ECO:0000256" key="1">
    <source>
        <dbReference type="ARBA" id="ARBA00001924"/>
    </source>
</evidence>
<dbReference type="InterPro" id="IPR014756">
    <property type="entry name" value="Ig_E-set"/>
</dbReference>
<dbReference type="InterPro" id="IPR036374">
    <property type="entry name" value="OxRdtase_Mopterin-bd_sf"/>
</dbReference>
<dbReference type="InterPro" id="IPR005066">
    <property type="entry name" value="MoCF_OxRdtse_dimer"/>
</dbReference>
<accession>A0A6G4A403</accession>
<dbReference type="GO" id="GO:0020037">
    <property type="term" value="F:heme binding"/>
    <property type="evidence" value="ECO:0007669"/>
    <property type="project" value="TreeGrafter"/>
</dbReference>
<dbReference type="PRINTS" id="PR00407">
    <property type="entry name" value="EUMOPTERIN"/>
</dbReference>
<dbReference type="AlphaFoldDB" id="A0A6G4A403"/>
<dbReference type="RefSeq" id="WP_205516955.1">
    <property type="nucleotide sequence ID" value="NZ_JAAIKC010000013.1"/>
</dbReference>
<reference evidence="7" key="1">
    <citation type="submission" date="2020-02" db="EMBL/GenBank/DDBJ databases">
        <authorList>
            <person name="Shen X.-R."/>
            <person name="Zhang Y.-X."/>
        </authorList>
    </citation>
    <scope>NUCLEOTIDE SEQUENCE</scope>
    <source>
        <strain evidence="7">SYP-B3998</strain>
    </source>
</reference>
<gene>
    <name evidence="7" type="ORF">GK047_24085</name>
</gene>
<dbReference type="CDD" id="cd02110">
    <property type="entry name" value="SO_family_Moco_dimer"/>
    <property type="match status" value="1"/>
</dbReference>
<dbReference type="Pfam" id="PF00174">
    <property type="entry name" value="Oxidored_molyb"/>
    <property type="match status" value="1"/>
</dbReference>
<sequence>MLSLSSRITPENLFYIRNHFPYPNVDIRSWGLCIKGCVHREIYFRYDDLLKMPQVTLAVTLECAGDKRSLFYPKVRGEQWGLGAISHAVWMGVRLVDLLHLAGIQMNVREVTFEGMDKGVRTDMPGIFSYKRSLPLEHALNPDTIIALYMNGKPLPYRHGYPARLIVPGWYGMASVKWLHRITLIQEQFQGPFQVVDYVYNRNLLTSSSSNPVTTIRLNSTIARPLDQEVLAKGENWVSGTALSGEDPVVLVEISTDNGKTWFPTSWLELHEPYSWRRWSWKWHVNDSGTYDIKVRATDAAGNIQGDKADWNVKGYGYNAIQHIRVYVD</sequence>
<feature type="domain" description="Moybdenum cofactor oxidoreductase dimerisation" evidence="6">
    <location>
        <begin position="214"/>
        <end position="326"/>
    </location>
</feature>
<feature type="domain" description="Oxidoreductase molybdopterin-binding" evidence="5">
    <location>
        <begin position="19"/>
        <end position="192"/>
    </location>
</feature>
<evidence type="ECO:0000256" key="3">
    <source>
        <dbReference type="ARBA" id="ARBA00022723"/>
    </source>
</evidence>
<comment type="caution">
    <text evidence="7">The sequence shown here is derived from an EMBL/GenBank/DDBJ whole genome shotgun (WGS) entry which is preliminary data.</text>
</comment>
<keyword evidence="3" id="KW-0479">Metal-binding</keyword>
<protein>
    <submittedName>
        <fullName evidence="7">Sulfite oxidase</fullName>
    </submittedName>
</protein>
<dbReference type="Gene3D" id="3.90.420.10">
    <property type="entry name" value="Oxidoreductase, molybdopterin-binding domain"/>
    <property type="match status" value="1"/>
</dbReference>
<dbReference type="GO" id="GO:0030151">
    <property type="term" value="F:molybdenum ion binding"/>
    <property type="evidence" value="ECO:0007669"/>
    <property type="project" value="InterPro"/>
</dbReference>
<evidence type="ECO:0000259" key="5">
    <source>
        <dbReference type="Pfam" id="PF00174"/>
    </source>
</evidence>
<dbReference type="GO" id="GO:0006790">
    <property type="term" value="P:sulfur compound metabolic process"/>
    <property type="evidence" value="ECO:0007669"/>
    <property type="project" value="TreeGrafter"/>
</dbReference>
<dbReference type="SUPFAM" id="SSF81296">
    <property type="entry name" value="E set domains"/>
    <property type="match status" value="1"/>
</dbReference>
<dbReference type="Gene3D" id="2.60.40.650">
    <property type="match status" value="1"/>
</dbReference>
<organism evidence="7">
    <name type="scientific">Paenibacillus sp. SYP-B3998</name>
    <dbReference type="NCBI Taxonomy" id="2678564"/>
    <lineage>
        <taxon>Bacteria</taxon>
        <taxon>Bacillati</taxon>
        <taxon>Bacillota</taxon>
        <taxon>Bacilli</taxon>
        <taxon>Bacillales</taxon>
        <taxon>Paenibacillaceae</taxon>
        <taxon>Paenibacillus</taxon>
    </lineage>
</organism>
<dbReference type="PANTHER" id="PTHR19372">
    <property type="entry name" value="SULFITE REDUCTASE"/>
    <property type="match status" value="1"/>
</dbReference>
<dbReference type="EMBL" id="JAAIKC010000013">
    <property type="protein sequence ID" value="NEW09060.1"/>
    <property type="molecule type" value="Genomic_DNA"/>
</dbReference>
<keyword evidence="2" id="KW-0500">Molybdenum</keyword>
<dbReference type="GO" id="GO:0008482">
    <property type="term" value="F:sulfite oxidase activity"/>
    <property type="evidence" value="ECO:0007669"/>
    <property type="project" value="TreeGrafter"/>
</dbReference>
<evidence type="ECO:0000256" key="2">
    <source>
        <dbReference type="ARBA" id="ARBA00022505"/>
    </source>
</evidence>
<proteinExistence type="predicted"/>
<comment type="cofactor">
    <cofactor evidence="1">
        <name>Mo-molybdopterin</name>
        <dbReference type="ChEBI" id="CHEBI:71302"/>
    </cofactor>
</comment>
<name>A0A6G4A403_9BACL</name>
<evidence type="ECO:0000256" key="4">
    <source>
        <dbReference type="ARBA" id="ARBA00023002"/>
    </source>
</evidence>
<evidence type="ECO:0000259" key="6">
    <source>
        <dbReference type="Pfam" id="PF03404"/>
    </source>
</evidence>